<comment type="caution">
    <text evidence="2">The sequence shown here is derived from an EMBL/GenBank/DDBJ whole genome shotgun (WGS) entry which is preliminary data.</text>
</comment>
<keyword evidence="1" id="KW-0472">Membrane</keyword>
<protein>
    <submittedName>
        <fullName evidence="2">Uncharacterized protein</fullName>
    </submittedName>
</protein>
<organism evidence="2 3">
    <name type="scientific">Entamoeba nuttalli</name>
    <dbReference type="NCBI Taxonomy" id="412467"/>
    <lineage>
        <taxon>Eukaryota</taxon>
        <taxon>Amoebozoa</taxon>
        <taxon>Evosea</taxon>
        <taxon>Archamoebae</taxon>
        <taxon>Mastigamoebida</taxon>
        <taxon>Entamoebidae</taxon>
        <taxon>Entamoeba</taxon>
    </lineage>
</organism>
<evidence type="ECO:0000313" key="2">
    <source>
        <dbReference type="EMBL" id="GAB1221811.1"/>
    </source>
</evidence>
<proteinExistence type="predicted"/>
<feature type="transmembrane region" description="Helical" evidence="1">
    <location>
        <begin position="40"/>
        <end position="64"/>
    </location>
</feature>
<sequence length="152" mass="17576">MKVLKYIFNILLMICGVCFVALSGYYIYELSFSIREGEQIFNLIVNALAVLVLNFLMITMWLACIFANRKMFLNVFIISGTSAVVTIIQFVLSIILRSSCNNDNNYVGYQAFCDTFANFSWMAPVIITFVLDVLTAIFSIIRFAFYRKWEWD</sequence>
<keyword evidence="1" id="KW-0812">Transmembrane</keyword>
<evidence type="ECO:0000256" key="1">
    <source>
        <dbReference type="SAM" id="Phobius"/>
    </source>
</evidence>
<evidence type="ECO:0000313" key="3">
    <source>
        <dbReference type="Proteomes" id="UP001628156"/>
    </source>
</evidence>
<reference evidence="2 3" key="1">
    <citation type="journal article" date="2019" name="PLoS Negl. Trop. Dis.">
        <title>Whole genome sequencing of Entamoeba nuttalli reveals mammalian host-related molecular signatures and a novel octapeptide-repeat surface protein.</title>
        <authorList>
            <person name="Tanaka M."/>
            <person name="Makiuchi T."/>
            <person name="Komiyama T."/>
            <person name="Shiina T."/>
            <person name="Osaki K."/>
            <person name="Tachibana H."/>
        </authorList>
    </citation>
    <scope>NUCLEOTIDE SEQUENCE [LARGE SCALE GENOMIC DNA]</scope>
    <source>
        <strain evidence="2 3">P19-061405</strain>
    </source>
</reference>
<gene>
    <name evidence="2" type="ORF">ENUP19_0085G0026</name>
</gene>
<feature type="transmembrane region" description="Helical" evidence="1">
    <location>
        <begin position="71"/>
        <end position="96"/>
    </location>
</feature>
<feature type="transmembrane region" description="Helical" evidence="1">
    <location>
        <begin position="121"/>
        <end position="145"/>
    </location>
</feature>
<feature type="transmembrane region" description="Helical" evidence="1">
    <location>
        <begin position="7"/>
        <end position="28"/>
    </location>
</feature>
<accession>A0ABQ0DG32</accession>
<keyword evidence="1" id="KW-1133">Transmembrane helix</keyword>
<dbReference type="Proteomes" id="UP001628156">
    <property type="component" value="Unassembled WGS sequence"/>
</dbReference>
<keyword evidence="3" id="KW-1185">Reference proteome</keyword>
<dbReference type="EMBL" id="BAAFRS010000085">
    <property type="protein sequence ID" value="GAB1221811.1"/>
    <property type="molecule type" value="Genomic_DNA"/>
</dbReference>
<name>A0ABQ0DG32_9EUKA</name>